<evidence type="ECO:0000313" key="1">
    <source>
        <dbReference type="EMBL" id="AYV84061.1"/>
    </source>
</evidence>
<dbReference type="Gene3D" id="3.80.10.10">
    <property type="entry name" value="Ribonuclease Inhibitor"/>
    <property type="match status" value="1"/>
</dbReference>
<accession>A0A3G5ACS7</accession>
<organism evidence="1">
    <name type="scientific">Hyperionvirus sp</name>
    <dbReference type="NCBI Taxonomy" id="2487770"/>
    <lineage>
        <taxon>Viruses</taxon>
        <taxon>Varidnaviria</taxon>
        <taxon>Bamfordvirae</taxon>
        <taxon>Nucleocytoviricota</taxon>
        <taxon>Megaviricetes</taxon>
        <taxon>Imitervirales</taxon>
        <taxon>Mimiviridae</taxon>
        <taxon>Klosneuvirinae</taxon>
    </lineage>
</organism>
<evidence type="ECO:0008006" key="2">
    <source>
        <dbReference type="Google" id="ProtNLM"/>
    </source>
</evidence>
<dbReference type="EMBL" id="MK072398">
    <property type="protein sequence ID" value="AYV84061.1"/>
    <property type="molecule type" value="Genomic_DNA"/>
</dbReference>
<dbReference type="InterPro" id="IPR032675">
    <property type="entry name" value="LRR_dom_sf"/>
</dbReference>
<sequence length="302" mass="34776">MTTELIDCPTLTDLRYAYSVRNNIDWEIVGRMASSLRKLTSDYHYFKDARLLTNLTWLLLKNIKGDFEFSSLGSLETLIIAGSTYRSDLRFPSGPLDNLSHLEICNYAELNVKFLKNLTYLDIGIYQLPKNEELGELKKLKTLIVGPSGDSYLRRRDARFQIDISSLSSLITLKFLFCKSFDFIRGEDGIISHSLEDLSIIIADSNIEDSSLIAIPNLKYLSISRRYSYSRPEFTRACFLSLHKLFVLRIYKDDLEDAECIAALVNKGIVIKNCEKLEWFEISQRYGVLYEGVICDMRRYGN</sequence>
<proteinExistence type="predicted"/>
<name>A0A3G5ACS7_9VIRU</name>
<gene>
    <name evidence="1" type="ORF">Hyperionvirus16_36</name>
</gene>
<reference evidence="1" key="1">
    <citation type="submission" date="2018-10" db="EMBL/GenBank/DDBJ databases">
        <title>Hidden diversity of soil giant viruses.</title>
        <authorList>
            <person name="Schulz F."/>
            <person name="Alteio L."/>
            <person name="Goudeau D."/>
            <person name="Ryan E.M."/>
            <person name="Malmstrom R.R."/>
            <person name="Blanchard J."/>
            <person name="Woyke T."/>
        </authorList>
    </citation>
    <scope>NUCLEOTIDE SEQUENCE</scope>
    <source>
        <strain evidence="1">HYV1</strain>
    </source>
</reference>
<dbReference type="SUPFAM" id="SSF52058">
    <property type="entry name" value="L domain-like"/>
    <property type="match status" value="1"/>
</dbReference>
<protein>
    <recommendedName>
        <fullName evidence="2">Leucine-rich repeat domain-containing protein</fullName>
    </recommendedName>
</protein>